<evidence type="ECO:0000313" key="2">
    <source>
        <dbReference type="Proteomes" id="UP000521943"/>
    </source>
</evidence>
<organism evidence="1 2">
    <name type="scientific">Ephemerocybe angulata</name>
    <dbReference type="NCBI Taxonomy" id="980116"/>
    <lineage>
        <taxon>Eukaryota</taxon>
        <taxon>Fungi</taxon>
        <taxon>Dikarya</taxon>
        <taxon>Basidiomycota</taxon>
        <taxon>Agaricomycotina</taxon>
        <taxon>Agaricomycetes</taxon>
        <taxon>Agaricomycetidae</taxon>
        <taxon>Agaricales</taxon>
        <taxon>Agaricineae</taxon>
        <taxon>Psathyrellaceae</taxon>
        <taxon>Ephemerocybe</taxon>
    </lineage>
</organism>
<dbReference type="AlphaFoldDB" id="A0A8H6M454"/>
<protein>
    <submittedName>
        <fullName evidence="1">Uncharacterized protein</fullName>
    </submittedName>
</protein>
<dbReference type="EMBL" id="JACGCI010000037">
    <property type="protein sequence ID" value="KAF6753935.1"/>
    <property type="molecule type" value="Genomic_DNA"/>
</dbReference>
<reference evidence="1 2" key="1">
    <citation type="submission" date="2020-07" db="EMBL/GenBank/DDBJ databases">
        <title>Comparative genomics of pyrophilous fungi reveals a link between fire events and developmental genes.</title>
        <authorList>
            <consortium name="DOE Joint Genome Institute"/>
            <person name="Steindorff A.S."/>
            <person name="Carver A."/>
            <person name="Calhoun S."/>
            <person name="Stillman K."/>
            <person name="Liu H."/>
            <person name="Lipzen A."/>
            <person name="Pangilinan J."/>
            <person name="Labutti K."/>
            <person name="Bruns T.D."/>
            <person name="Grigoriev I.V."/>
        </authorList>
    </citation>
    <scope>NUCLEOTIDE SEQUENCE [LARGE SCALE GENOMIC DNA]</scope>
    <source>
        <strain evidence="1 2">CBS 144469</strain>
    </source>
</reference>
<sequence length="184" mass="20895">MSVRAKSYIAMSDQCTTVKSTRLLEYFVIPKGGRRAIHSCLDHHLTGFISTATQFRKLGRGIAQCGDEFVGNLPLGSRTVVNGSVFQTARRHSRCRLQTSRHLTRIARHLRHRLIYHATSPSSKFPRHQDLISVGMPHIRPLMRRQAPGRISPLSEHIERHRSLKLTAFLWAHPDAGWNCAFAL</sequence>
<evidence type="ECO:0000313" key="1">
    <source>
        <dbReference type="EMBL" id="KAF6753935.1"/>
    </source>
</evidence>
<accession>A0A8H6M454</accession>
<proteinExistence type="predicted"/>
<gene>
    <name evidence="1" type="ORF">DFP72DRAFT_1069145</name>
</gene>
<dbReference type="Proteomes" id="UP000521943">
    <property type="component" value="Unassembled WGS sequence"/>
</dbReference>
<name>A0A8H6M454_9AGAR</name>
<comment type="caution">
    <text evidence="1">The sequence shown here is derived from an EMBL/GenBank/DDBJ whole genome shotgun (WGS) entry which is preliminary data.</text>
</comment>
<keyword evidence="2" id="KW-1185">Reference proteome</keyword>